<feature type="region of interest" description="Disordered" evidence="1">
    <location>
        <begin position="1"/>
        <end position="33"/>
    </location>
</feature>
<comment type="caution">
    <text evidence="2">The sequence shown here is derived from an EMBL/GenBank/DDBJ whole genome shotgun (WGS) entry which is preliminary data.</text>
</comment>
<organism evidence="2 3">
    <name type="scientific">Dreissena polymorpha</name>
    <name type="common">Zebra mussel</name>
    <name type="synonym">Mytilus polymorpha</name>
    <dbReference type="NCBI Taxonomy" id="45954"/>
    <lineage>
        <taxon>Eukaryota</taxon>
        <taxon>Metazoa</taxon>
        <taxon>Spiralia</taxon>
        <taxon>Lophotrochozoa</taxon>
        <taxon>Mollusca</taxon>
        <taxon>Bivalvia</taxon>
        <taxon>Autobranchia</taxon>
        <taxon>Heteroconchia</taxon>
        <taxon>Euheterodonta</taxon>
        <taxon>Imparidentia</taxon>
        <taxon>Neoheterodontei</taxon>
        <taxon>Myida</taxon>
        <taxon>Dreissenoidea</taxon>
        <taxon>Dreissenidae</taxon>
        <taxon>Dreissena</taxon>
    </lineage>
</organism>
<sequence>MSSRYVGGDDDDSEYHLGPYRESSKKSDYGARSHAQRGSGTWVQLSDFHCPAERCPSREPLTWVCKRDGDFVYISEKGKIKCESGKHEADVCQWGWNCGNDFHKGEYIRADYEGFTFAMSQAVQLTDKMGTQWVTALLQELGKQYNQW</sequence>
<name>A0A9D4EMM0_DREPO</name>
<protein>
    <submittedName>
        <fullName evidence="2">Uncharacterized protein</fullName>
    </submittedName>
</protein>
<proteinExistence type="predicted"/>
<dbReference type="Proteomes" id="UP000828390">
    <property type="component" value="Unassembled WGS sequence"/>
</dbReference>
<reference evidence="2" key="2">
    <citation type="submission" date="2020-11" db="EMBL/GenBank/DDBJ databases">
        <authorList>
            <person name="McCartney M.A."/>
            <person name="Auch B."/>
            <person name="Kono T."/>
            <person name="Mallez S."/>
            <person name="Becker A."/>
            <person name="Gohl D.M."/>
            <person name="Silverstein K.A.T."/>
            <person name="Koren S."/>
            <person name="Bechman K.B."/>
            <person name="Herman A."/>
            <person name="Abrahante J.E."/>
            <person name="Garbe J."/>
        </authorList>
    </citation>
    <scope>NUCLEOTIDE SEQUENCE</scope>
    <source>
        <strain evidence="2">Duluth1</strain>
        <tissue evidence="2">Whole animal</tissue>
    </source>
</reference>
<keyword evidence="3" id="KW-1185">Reference proteome</keyword>
<accession>A0A9D4EMM0</accession>
<feature type="compositionally biased region" description="Basic and acidic residues" evidence="1">
    <location>
        <begin position="22"/>
        <end position="31"/>
    </location>
</feature>
<evidence type="ECO:0000313" key="2">
    <source>
        <dbReference type="EMBL" id="KAH3783459.1"/>
    </source>
</evidence>
<gene>
    <name evidence="2" type="ORF">DPMN_161397</name>
</gene>
<dbReference type="EMBL" id="JAIWYP010000008">
    <property type="protein sequence ID" value="KAH3783459.1"/>
    <property type="molecule type" value="Genomic_DNA"/>
</dbReference>
<dbReference type="AlphaFoldDB" id="A0A9D4EMM0"/>
<reference evidence="2" key="1">
    <citation type="journal article" date="2019" name="bioRxiv">
        <title>The Genome of the Zebra Mussel, Dreissena polymorpha: A Resource for Invasive Species Research.</title>
        <authorList>
            <person name="McCartney M.A."/>
            <person name="Auch B."/>
            <person name="Kono T."/>
            <person name="Mallez S."/>
            <person name="Zhang Y."/>
            <person name="Obille A."/>
            <person name="Becker A."/>
            <person name="Abrahante J.E."/>
            <person name="Garbe J."/>
            <person name="Badalamenti J.P."/>
            <person name="Herman A."/>
            <person name="Mangelson H."/>
            <person name="Liachko I."/>
            <person name="Sullivan S."/>
            <person name="Sone E.D."/>
            <person name="Koren S."/>
            <person name="Silverstein K.A.T."/>
            <person name="Beckman K.B."/>
            <person name="Gohl D.M."/>
        </authorList>
    </citation>
    <scope>NUCLEOTIDE SEQUENCE</scope>
    <source>
        <strain evidence="2">Duluth1</strain>
        <tissue evidence="2">Whole animal</tissue>
    </source>
</reference>
<evidence type="ECO:0000313" key="3">
    <source>
        <dbReference type="Proteomes" id="UP000828390"/>
    </source>
</evidence>
<evidence type="ECO:0000256" key="1">
    <source>
        <dbReference type="SAM" id="MobiDB-lite"/>
    </source>
</evidence>